<feature type="transmembrane region" description="Helical" evidence="6">
    <location>
        <begin position="61"/>
        <end position="79"/>
    </location>
</feature>
<feature type="domain" description="Nodulin-like" evidence="7">
    <location>
        <begin position="21"/>
        <end position="265"/>
    </location>
</feature>
<evidence type="ECO:0000313" key="10">
    <source>
        <dbReference type="Proteomes" id="UP001152561"/>
    </source>
</evidence>
<gene>
    <name evidence="9" type="ORF">K7X08_007323</name>
</gene>
<evidence type="ECO:0000256" key="3">
    <source>
        <dbReference type="ARBA" id="ARBA00022989"/>
    </source>
</evidence>
<feature type="transmembrane region" description="Helical" evidence="6">
    <location>
        <begin position="522"/>
        <end position="545"/>
    </location>
</feature>
<dbReference type="EMBL" id="JAJAGQ010000019">
    <property type="protein sequence ID" value="KAJ8533999.1"/>
    <property type="molecule type" value="Genomic_DNA"/>
</dbReference>
<keyword evidence="3 6" id="KW-1133">Transmembrane helix</keyword>
<feature type="transmembrane region" description="Helical" evidence="6">
    <location>
        <begin position="86"/>
        <end position="104"/>
    </location>
</feature>
<dbReference type="OrthoDB" id="410267at2759"/>
<feature type="transmembrane region" description="Helical" evidence="6">
    <location>
        <begin position="466"/>
        <end position="486"/>
    </location>
</feature>
<evidence type="ECO:0000259" key="7">
    <source>
        <dbReference type="Pfam" id="PF06813"/>
    </source>
</evidence>
<dbReference type="CDD" id="cd17354">
    <property type="entry name" value="MFS_Mch1p_like"/>
    <property type="match status" value="1"/>
</dbReference>
<comment type="subcellular location">
    <subcellularLocation>
        <location evidence="1">Membrane</location>
        <topology evidence="1">Multi-pass membrane protein</topology>
    </subcellularLocation>
</comment>
<dbReference type="SUPFAM" id="SSF103473">
    <property type="entry name" value="MFS general substrate transporter"/>
    <property type="match status" value="1"/>
</dbReference>
<feature type="transmembrane region" description="Helical" evidence="6">
    <location>
        <begin position="247"/>
        <end position="266"/>
    </location>
</feature>
<keyword evidence="2 6" id="KW-0812">Transmembrane</keyword>
<evidence type="ECO:0000256" key="2">
    <source>
        <dbReference type="ARBA" id="ARBA00022692"/>
    </source>
</evidence>
<dbReference type="InterPro" id="IPR056555">
    <property type="entry name" value="NFD4_C"/>
</dbReference>
<dbReference type="InterPro" id="IPR010658">
    <property type="entry name" value="Nodulin-like"/>
</dbReference>
<evidence type="ECO:0000256" key="4">
    <source>
        <dbReference type="ARBA" id="ARBA00023136"/>
    </source>
</evidence>
<sequence>MSSNCCLKAMENFGLHMLVGRWFMVFASLLILSVAGGTYIFGLYSEEVKKSLGYDQTTLNLLGFFKDLGANVGIISGLINEVTSPWVVLLLGAFMNFSGYFSIWLAVTGRLTKPKVWQMCFCIFIGANSQTFANTGVLVTCVKNFPESRGIVIGLLKGFVGLSGAILTQLYHAFYGNNGKSLILLIAWLPAVVSCVFLRVIRTMKVTRQENELKIFYQLLFMSLGLAGFLMAIIIVQNRAEFNSVGYWSTAGAILVLLFAPIVLVIREELKLFDTKKQSLSHPIEVKVAGIETPLQSSATVVPTNDQNDPVSFFQNVFKPPERGEDYTILQAVLSIDMLILFIATIFGAGGLLTAMDNLGQIGKALGYPKTSITTFVSLVSIWGYLGRVGSGFASEIFLEKYKFPRPLMLTLVLLLSCAGHVLIAFGVPNTLYVASVLIGLCFGALWPLIFAIISELFGLKHYSTLLNFGGAASPIGAYIFNVKVAGNLYDREAMKQLEAHGIIRKPGEDLTCTGVECYKRAFLIIAASTFVGFIVSLVLVLRTFKFYKGDIYKKFREQAKGVDAEAESRTNADAPL</sequence>
<comment type="caution">
    <text evidence="9">The sequence shown here is derived from an EMBL/GenBank/DDBJ whole genome shotgun (WGS) entry which is preliminary data.</text>
</comment>
<feature type="transmembrane region" description="Helical" evidence="6">
    <location>
        <begin position="365"/>
        <end position="386"/>
    </location>
</feature>
<feature type="transmembrane region" description="Helical" evidence="6">
    <location>
        <begin position="151"/>
        <end position="175"/>
    </location>
</feature>
<name>A0A9Q1LF75_9SOLA</name>
<feature type="transmembrane region" description="Helical" evidence="6">
    <location>
        <begin position="407"/>
        <end position="426"/>
    </location>
</feature>
<feature type="transmembrane region" description="Helical" evidence="6">
    <location>
        <begin position="181"/>
        <end position="201"/>
    </location>
</feature>
<reference evidence="10" key="1">
    <citation type="journal article" date="2023" name="Proc. Natl. Acad. Sci. U.S.A.">
        <title>Genomic and structural basis for evolution of tropane alkaloid biosynthesis.</title>
        <authorList>
            <person name="Wanga Y.-J."/>
            <person name="Taina T."/>
            <person name="Yua J.-Y."/>
            <person name="Lia J."/>
            <person name="Xua B."/>
            <person name="Chenc J."/>
            <person name="D'Auriad J.C."/>
            <person name="Huanga J.-P."/>
            <person name="Huanga S.-X."/>
        </authorList>
    </citation>
    <scope>NUCLEOTIDE SEQUENCE [LARGE SCALE GENOMIC DNA]</scope>
    <source>
        <strain evidence="10">cv. KIB-2019</strain>
    </source>
</reference>
<dbReference type="GO" id="GO:0016020">
    <property type="term" value="C:membrane"/>
    <property type="evidence" value="ECO:0007669"/>
    <property type="project" value="UniProtKB-SubCell"/>
</dbReference>
<keyword evidence="10" id="KW-1185">Reference proteome</keyword>
<keyword evidence="4 6" id="KW-0472">Membrane</keyword>
<feature type="transmembrane region" description="Helical" evidence="6">
    <location>
        <begin position="329"/>
        <end position="353"/>
    </location>
</feature>
<protein>
    <recommendedName>
        <fullName evidence="11">Nodulin-like domain-containing protein</fullName>
    </recommendedName>
</protein>
<feature type="domain" description="NFD4 C-terminal" evidence="8">
    <location>
        <begin position="335"/>
        <end position="548"/>
    </location>
</feature>
<evidence type="ECO:0000256" key="1">
    <source>
        <dbReference type="ARBA" id="ARBA00004141"/>
    </source>
</evidence>
<dbReference type="Pfam" id="PF23262">
    <property type="entry name" value="NFD4_C"/>
    <property type="match status" value="1"/>
</dbReference>
<evidence type="ECO:0000259" key="8">
    <source>
        <dbReference type="Pfam" id="PF23262"/>
    </source>
</evidence>
<comment type="similarity">
    <text evidence="5">Belongs to the major facilitator superfamily. Phosphate:H(+) symporter (TC 2.A.1.9) family.</text>
</comment>
<dbReference type="InterPro" id="IPR036259">
    <property type="entry name" value="MFS_trans_sf"/>
</dbReference>
<feature type="transmembrane region" description="Helical" evidence="6">
    <location>
        <begin position="432"/>
        <end position="454"/>
    </location>
</feature>
<dbReference type="AlphaFoldDB" id="A0A9Q1LF75"/>
<evidence type="ECO:0000256" key="5">
    <source>
        <dbReference type="ARBA" id="ARBA00044504"/>
    </source>
</evidence>
<dbReference type="PANTHER" id="PTHR21576">
    <property type="entry name" value="UNCHARACTERIZED NODULIN-LIKE PROTEIN"/>
    <property type="match status" value="1"/>
</dbReference>
<accession>A0A9Q1LF75</accession>
<evidence type="ECO:0008006" key="11">
    <source>
        <dbReference type="Google" id="ProtNLM"/>
    </source>
</evidence>
<evidence type="ECO:0000313" key="9">
    <source>
        <dbReference type="EMBL" id="KAJ8533999.1"/>
    </source>
</evidence>
<dbReference type="PANTHER" id="PTHR21576:SF103">
    <property type="entry name" value="NODULIN-LIKE DOMAIN-CONTAINING PROTEIN"/>
    <property type="match status" value="1"/>
</dbReference>
<feature type="transmembrane region" description="Helical" evidence="6">
    <location>
        <begin position="116"/>
        <end position="139"/>
    </location>
</feature>
<feature type="transmembrane region" description="Helical" evidence="6">
    <location>
        <begin position="21"/>
        <end position="41"/>
    </location>
</feature>
<proteinExistence type="inferred from homology"/>
<dbReference type="Pfam" id="PF06813">
    <property type="entry name" value="Nodulin-like"/>
    <property type="match status" value="1"/>
</dbReference>
<dbReference type="Proteomes" id="UP001152561">
    <property type="component" value="Unassembled WGS sequence"/>
</dbReference>
<dbReference type="Gene3D" id="1.20.1250.20">
    <property type="entry name" value="MFS general substrate transporter like domains"/>
    <property type="match status" value="1"/>
</dbReference>
<organism evidence="9 10">
    <name type="scientific">Anisodus acutangulus</name>
    <dbReference type="NCBI Taxonomy" id="402998"/>
    <lineage>
        <taxon>Eukaryota</taxon>
        <taxon>Viridiplantae</taxon>
        <taxon>Streptophyta</taxon>
        <taxon>Embryophyta</taxon>
        <taxon>Tracheophyta</taxon>
        <taxon>Spermatophyta</taxon>
        <taxon>Magnoliopsida</taxon>
        <taxon>eudicotyledons</taxon>
        <taxon>Gunneridae</taxon>
        <taxon>Pentapetalae</taxon>
        <taxon>asterids</taxon>
        <taxon>lamiids</taxon>
        <taxon>Solanales</taxon>
        <taxon>Solanaceae</taxon>
        <taxon>Solanoideae</taxon>
        <taxon>Hyoscyameae</taxon>
        <taxon>Anisodus</taxon>
    </lineage>
</organism>
<feature type="transmembrane region" description="Helical" evidence="6">
    <location>
        <begin position="213"/>
        <end position="235"/>
    </location>
</feature>
<evidence type="ECO:0000256" key="6">
    <source>
        <dbReference type="SAM" id="Phobius"/>
    </source>
</evidence>